<evidence type="ECO:0000259" key="9">
    <source>
        <dbReference type="Pfam" id="PF06429"/>
    </source>
</evidence>
<keyword evidence="11" id="KW-0282">Flagellum</keyword>
<dbReference type="AlphaFoldDB" id="A0A1Y5F144"/>
<keyword evidence="11" id="KW-0966">Cell projection</keyword>
<dbReference type="GO" id="GO:0009424">
    <property type="term" value="C:bacterial-type flagellum hook"/>
    <property type="evidence" value="ECO:0007669"/>
    <property type="project" value="UniProtKB-UniRule"/>
</dbReference>
<proteinExistence type="inferred from homology"/>
<dbReference type="Pfam" id="PF22638">
    <property type="entry name" value="FlgK_D1"/>
    <property type="match status" value="1"/>
</dbReference>
<protein>
    <recommendedName>
        <fullName evidence="4 7">Flagellar hook-associated protein 1</fullName>
        <shortName evidence="7">HAP1</shortName>
    </recommendedName>
</protein>
<evidence type="ECO:0000256" key="2">
    <source>
        <dbReference type="ARBA" id="ARBA00004613"/>
    </source>
</evidence>
<dbReference type="NCBIfam" id="TIGR02492">
    <property type="entry name" value="flgK_ends"/>
    <property type="match status" value="1"/>
</dbReference>
<comment type="similarity">
    <text evidence="3 7">Belongs to the flagella basal body rod proteins family.</text>
</comment>
<evidence type="ECO:0000313" key="12">
    <source>
        <dbReference type="Proteomes" id="UP000196531"/>
    </source>
</evidence>
<dbReference type="InterPro" id="IPR053927">
    <property type="entry name" value="FlgK_helical"/>
</dbReference>
<dbReference type="Pfam" id="PF06429">
    <property type="entry name" value="Flg_bbr_C"/>
    <property type="match status" value="1"/>
</dbReference>
<dbReference type="PANTHER" id="PTHR30033">
    <property type="entry name" value="FLAGELLAR HOOK-ASSOCIATED PROTEIN 1"/>
    <property type="match status" value="1"/>
</dbReference>
<evidence type="ECO:0000313" key="11">
    <source>
        <dbReference type="EMBL" id="OUR92859.1"/>
    </source>
</evidence>
<reference evidence="12" key="1">
    <citation type="journal article" date="2017" name="Proc. Natl. Acad. Sci. U.S.A.">
        <title>Simulation of Deepwater Horizon oil plume reveals substrate specialization within a complex community of hydrocarbon-degraders.</title>
        <authorList>
            <person name="Hu P."/>
            <person name="Dubinsky E.A."/>
            <person name="Probst A.J."/>
            <person name="Wang J."/>
            <person name="Sieber C.M.K."/>
            <person name="Tom L.M."/>
            <person name="Gardinali P."/>
            <person name="Banfield J.F."/>
            <person name="Atlas R.M."/>
            <person name="Andersen G.L."/>
        </authorList>
    </citation>
    <scope>NUCLEOTIDE SEQUENCE [LARGE SCALE GENOMIC DNA]</scope>
</reference>
<evidence type="ECO:0000256" key="7">
    <source>
        <dbReference type="RuleBase" id="RU362065"/>
    </source>
</evidence>
<sequence>MSNLLNIGSTGLSASKKSLETTGHNIANVNTEGFSRQKVNQTTNIPITKSGLVHGTGVRIKSVTRVNDDFINKRLAKSISNESFYSQRMDRMTQVEDIFNEIDTEGLNQVMNRFFNSFRELANQPENETIRSVVRDQANLVVQDFKRIRENLDDISAGIDENIKAEIIDINQTSDHISNLNKKIQALEAIHEETGDLRDQRDLAVRNLSKSFKIHTYQDNGGKYVVAAKGVGTLVTGTLAQHLQVGTKNKADASNGLAGSTEIYFKGKPAHVITQKFQGGSIASLVKVRNKDIVSIKSKVDTIAFNLSKSVNAIHRRGFVNRELEVSESGQPSSVDARGPTTGIDFFKEPTELVDAALNLSLSDAVKSDLSNVVTALTPNSPGDNRISLAISKLQHERILGDKDATLEEFYLQAVGTIGLETGKARLDSEQAEGLKAQAESIRERLVGVSIDEEAANMVRYQHAYEASAKIMQTADEMFKTVIGIKR</sequence>
<comment type="caution">
    <text evidence="11">The sequence shown here is derived from an EMBL/GenBank/DDBJ whole genome shotgun (WGS) entry which is preliminary data.</text>
</comment>
<gene>
    <name evidence="7" type="primary">flgK</name>
    <name evidence="11" type="ORF">A9Q84_20310</name>
</gene>
<dbReference type="PRINTS" id="PR01005">
    <property type="entry name" value="FLGHOOKAP1"/>
</dbReference>
<keyword evidence="5 7" id="KW-0964">Secreted</keyword>
<dbReference type="GO" id="GO:0005198">
    <property type="term" value="F:structural molecule activity"/>
    <property type="evidence" value="ECO:0007669"/>
    <property type="project" value="UniProtKB-UniRule"/>
</dbReference>
<dbReference type="Proteomes" id="UP000196531">
    <property type="component" value="Unassembled WGS sequence"/>
</dbReference>
<dbReference type="Pfam" id="PF00460">
    <property type="entry name" value="Flg_bb_rod"/>
    <property type="match status" value="1"/>
</dbReference>
<dbReference type="GO" id="GO:0044780">
    <property type="term" value="P:bacterial-type flagellum assembly"/>
    <property type="evidence" value="ECO:0007669"/>
    <property type="project" value="InterPro"/>
</dbReference>
<dbReference type="GO" id="GO:0005576">
    <property type="term" value="C:extracellular region"/>
    <property type="evidence" value="ECO:0007669"/>
    <property type="project" value="UniProtKB-SubCell"/>
</dbReference>
<dbReference type="EMBL" id="MAAO01000016">
    <property type="protein sequence ID" value="OUR92859.1"/>
    <property type="molecule type" value="Genomic_DNA"/>
</dbReference>
<comment type="subcellular location">
    <subcellularLocation>
        <location evidence="1 7">Bacterial flagellum</location>
    </subcellularLocation>
    <subcellularLocation>
        <location evidence="2 7">Secreted</location>
    </subcellularLocation>
</comment>
<feature type="domain" description="Flagellar basal-body/hook protein C-terminal" evidence="9">
    <location>
        <begin position="448"/>
        <end position="483"/>
    </location>
</feature>
<feature type="domain" description="Flagellar hook-associated protein FlgK helical" evidence="10">
    <location>
        <begin position="92"/>
        <end position="319"/>
    </location>
</feature>
<evidence type="ECO:0000259" key="8">
    <source>
        <dbReference type="Pfam" id="PF00460"/>
    </source>
</evidence>
<evidence type="ECO:0000256" key="5">
    <source>
        <dbReference type="ARBA" id="ARBA00022525"/>
    </source>
</evidence>
<keyword evidence="6 7" id="KW-0975">Bacterial flagellum</keyword>
<evidence type="ECO:0000256" key="4">
    <source>
        <dbReference type="ARBA" id="ARBA00016244"/>
    </source>
</evidence>
<evidence type="ECO:0000259" key="10">
    <source>
        <dbReference type="Pfam" id="PF22638"/>
    </source>
</evidence>
<evidence type="ECO:0000256" key="3">
    <source>
        <dbReference type="ARBA" id="ARBA00009677"/>
    </source>
</evidence>
<dbReference type="SUPFAM" id="SSF64518">
    <property type="entry name" value="Phase 1 flagellin"/>
    <property type="match status" value="1"/>
</dbReference>
<keyword evidence="11" id="KW-0969">Cilium</keyword>
<feature type="domain" description="Flagellar basal body rod protein N-terminal" evidence="8">
    <location>
        <begin position="5"/>
        <end position="34"/>
    </location>
</feature>
<dbReference type="InterPro" id="IPR010930">
    <property type="entry name" value="Flg_bb/hook_C_dom"/>
</dbReference>
<evidence type="ECO:0000256" key="6">
    <source>
        <dbReference type="ARBA" id="ARBA00023143"/>
    </source>
</evidence>
<evidence type="ECO:0000256" key="1">
    <source>
        <dbReference type="ARBA" id="ARBA00004365"/>
    </source>
</evidence>
<organism evidence="11 12">
    <name type="scientific">Halobacteriovorax marinus</name>
    <dbReference type="NCBI Taxonomy" id="97084"/>
    <lineage>
        <taxon>Bacteria</taxon>
        <taxon>Pseudomonadati</taxon>
        <taxon>Bdellovibrionota</taxon>
        <taxon>Bacteriovoracia</taxon>
        <taxon>Bacteriovoracales</taxon>
        <taxon>Halobacteriovoraceae</taxon>
        <taxon>Halobacteriovorax</taxon>
    </lineage>
</organism>
<accession>A0A1Y5F144</accession>
<dbReference type="InterPro" id="IPR002371">
    <property type="entry name" value="FlgK"/>
</dbReference>
<name>A0A1Y5F144_9BACT</name>
<dbReference type="InterPro" id="IPR001444">
    <property type="entry name" value="Flag_bb_rod_N"/>
</dbReference>
<dbReference type="PANTHER" id="PTHR30033:SF1">
    <property type="entry name" value="FLAGELLAR HOOK-ASSOCIATED PROTEIN 1"/>
    <property type="match status" value="1"/>
</dbReference>